<evidence type="ECO:0000313" key="2">
    <source>
        <dbReference type="EMBL" id="MYD88759.1"/>
    </source>
</evidence>
<evidence type="ECO:0000259" key="1">
    <source>
        <dbReference type="Pfam" id="PF12867"/>
    </source>
</evidence>
<gene>
    <name evidence="2" type="ORF">F4Y08_00240</name>
</gene>
<feature type="domain" description="DinB-like" evidence="1">
    <location>
        <begin position="150"/>
        <end position="285"/>
    </location>
</feature>
<dbReference type="InterPro" id="IPR034660">
    <property type="entry name" value="DinB/YfiT-like"/>
</dbReference>
<comment type="caution">
    <text evidence="2">The sequence shown here is derived from an EMBL/GenBank/DDBJ whole genome shotgun (WGS) entry which is preliminary data.</text>
</comment>
<sequence length="296" mass="33010">MNESFAESLHQLTEAFRSLDRHLNLVEERLARVGTASKMENGSSAVAELSRRYRDCLRTIPGAVTSNGADTEQEPTDHMILSARHTVLTGLCQIWLDQGSIPDLFDITWLDQLVGAIGDADRAIRPQWEAYAGWGRSALRGFVADQYDCLLDSVGGLTEEELNAPGVVGDWSARDILAHVLAWEEYGWAILSQWPEPKSGTLTRWEVGESEEEANALLLDRYAESDLIDVLGDLYTFRRRTLRFIDDCDDAQFDSVGSYGWDETGSLTLFLLSMACHCTEHALQILDARAPSRAKP</sequence>
<proteinExistence type="predicted"/>
<reference evidence="2" key="1">
    <citation type="submission" date="2019-09" db="EMBL/GenBank/DDBJ databases">
        <title>Characterisation of the sponge microbiome using genome-centric metagenomics.</title>
        <authorList>
            <person name="Engelberts J.P."/>
            <person name="Robbins S.J."/>
            <person name="De Goeij J.M."/>
            <person name="Aranda M."/>
            <person name="Bell S.C."/>
            <person name="Webster N.S."/>
        </authorList>
    </citation>
    <scope>NUCLEOTIDE SEQUENCE</scope>
    <source>
        <strain evidence="2">SB0662_bin_9</strain>
    </source>
</reference>
<accession>A0A6B1DLV0</accession>
<dbReference type="EMBL" id="VXPY01000002">
    <property type="protein sequence ID" value="MYD88759.1"/>
    <property type="molecule type" value="Genomic_DNA"/>
</dbReference>
<organism evidence="2">
    <name type="scientific">Caldilineaceae bacterium SB0662_bin_9</name>
    <dbReference type="NCBI Taxonomy" id="2605258"/>
    <lineage>
        <taxon>Bacteria</taxon>
        <taxon>Bacillati</taxon>
        <taxon>Chloroflexota</taxon>
        <taxon>Caldilineae</taxon>
        <taxon>Caldilineales</taxon>
        <taxon>Caldilineaceae</taxon>
    </lineage>
</organism>
<protein>
    <submittedName>
        <fullName evidence="2">DinB family protein</fullName>
    </submittedName>
</protein>
<dbReference type="AlphaFoldDB" id="A0A6B1DLV0"/>
<dbReference type="Gene3D" id="1.20.120.450">
    <property type="entry name" value="dinb family like domain"/>
    <property type="match status" value="1"/>
</dbReference>
<dbReference type="SUPFAM" id="SSF109854">
    <property type="entry name" value="DinB/YfiT-like putative metalloenzymes"/>
    <property type="match status" value="1"/>
</dbReference>
<dbReference type="Pfam" id="PF12867">
    <property type="entry name" value="DinB_2"/>
    <property type="match status" value="1"/>
</dbReference>
<name>A0A6B1DLV0_9CHLR</name>
<dbReference type="InterPro" id="IPR024775">
    <property type="entry name" value="DinB-like"/>
</dbReference>